<dbReference type="AlphaFoldDB" id="A0A315VCU8"/>
<accession>A0A315VCU8</accession>
<keyword evidence="3" id="KW-1185">Reference proteome</keyword>
<proteinExistence type="predicted"/>
<evidence type="ECO:0000313" key="2">
    <source>
        <dbReference type="EMBL" id="PWA20557.1"/>
    </source>
</evidence>
<name>A0A315VCU8_GAMAF</name>
<comment type="caution">
    <text evidence="2">The sequence shown here is derived from an EMBL/GenBank/DDBJ whole genome shotgun (WGS) entry which is preliminary data.</text>
</comment>
<sequence length="77" mass="7644">ESGLSGSPGLKGQKGDPGSVGPQGPPGDPPDRLLPNCPSEVDKLAVRGGPGRVIKKMGDNHSKVAEPTQLGPLVPGG</sequence>
<organism evidence="2 3">
    <name type="scientific">Gambusia affinis</name>
    <name type="common">Western mosquitofish</name>
    <name type="synonym">Heterandria affinis</name>
    <dbReference type="NCBI Taxonomy" id="33528"/>
    <lineage>
        <taxon>Eukaryota</taxon>
        <taxon>Metazoa</taxon>
        <taxon>Chordata</taxon>
        <taxon>Craniata</taxon>
        <taxon>Vertebrata</taxon>
        <taxon>Euteleostomi</taxon>
        <taxon>Actinopterygii</taxon>
        <taxon>Neopterygii</taxon>
        <taxon>Teleostei</taxon>
        <taxon>Neoteleostei</taxon>
        <taxon>Acanthomorphata</taxon>
        <taxon>Ovalentaria</taxon>
        <taxon>Atherinomorphae</taxon>
        <taxon>Cyprinodontiformes</taxon>
        <taxon>Poeciliidae</taxon>
        <taxon>Poeciliinae</taxon>
        <taxon>Gambusia</taxon>
    </lineage>
</organism>
<feature type="non-terminal residue" evidence="2">
    <location>
        <position position="1"/>
    </location>
</feature>
<evidence type="ECO:0000313" key="3">
    <source>
        <dbReference type="Proteomes" id="UP000250572"/>
    </source>
</evidence>
<dbReference type="Proteomes" id="UP000250572">
    <property type="component" value="Unassembled WGS sequence"/>
</dbReference>
<reference evidence="2 3" key="1">
    <citation type="journal article" date="2018" name="G3 (Bethesda)">
        <title>A High-Quality Reference Genome for the Invasive Mosquitofish Gambusia affinis Using a Chicago Library.</title>
        <authorList>
            <person name="Hoffberg S.L."/>
            <person name="Troendle N.J."/>
            <person name="Glenn T.C."/>
            <person name="Mahmud O."/>
            <person name="Louha S."/>
            <person name="Chalopin D."/>
            <person name="Bennetzen J.L."/>
            <person name="Mauricio R."/>
        </authorList>
    </citation>
    <scope>NUCLEOTIDE SEQUENCE [LARGE SCALE GENOMIC DNA]</scope>
    <source>
        <strain evidence="2">NE01/NJP1002.9</strain>
        <tissue evidence="2">Muscle</tissue>
    </source>
</reference>
<evidence type="ECO:0000256" key="1">
    <source>
        <dbReference type="SAM" id="MobiDB-lite"/>
    </source>
</evidence>
<feature type="non-terminal residue" evidence="2">
    <location>
        <position position="77"/>
    </location>
</feature>
<gene>
    <name evidence="2" type="ORF">CCH79_00019963</name>
</gene>
<protein>
    <submittedName>
        <fullName evidence="2">Uncharacterized protein</fullName>
    </submittedName>
</protein>
<dbReference type="EMBL" id="NHOQ01001941">
    <property type="protein sequence ID" value="PWA20557.1"/>
    <property type="molecule type" value="Genomic_DNA"/>
</dbReference>
<feature type="region of interest" description="Disordered" evidence="1">
    <location>
        <begin position="1"/>
        <end position="77"/>
    </location>
</feature>